<evidence type="ECO:0000313" key="2">
    <source>
        <dbReference type="Proteomes" id="UP000295718"/>
    </source>
</evidence>
<dbReference type="EMBL" id="SLUO01000012">
    <property type="protein sequence ID" value="TCL56230.1"/>
    <property type="molecule type" value="Genomic_DNA"/>
</dbReference>
<organism evidence="1 2">
    <name type="scientific">Kineothrix alysoides</name>
    <dbReference type="NCBI Taxonomy" id="1469948"/>
    <lineage>
        <taxon>Bacteria</taxon>
        <taxon>Bacillati</taxon>
        <taxon>Bacillota</taxon>
        <taxon>Clostridia</taxon>
        <taxon>Lachnospirales</taxon>
        <taxon>Lachnospiraceae</taxon>
        <taxon>Kineothrix</taxon>
    </lineage>
</organism>
<comment type="caution">
    <text evidence="1">The sequence shown here is derived from an EMBL/GenBank/DDBJ whole genome shotgun (WGS) entry which is preliminary data.</text>
</comment>
<dbReference type="Proteomes" id="UP000295718">
    <property type="component" value="Unassembled WGS sequence"/>
</dbReference>
<reference evidence="1 2" key="1">
    <citation type="submission" date="2019-03" db="EMBL/GenBank/DDBJ databases">
        <title>Genomic Encyclopedia of Type Strains, Phase IV (KMG-IV): sequencing the most valuable type-strain genomes for metagenomic binning, comparative biology and taxonomic classification.</title>
        <authorList>
            <person name="Goeker M."/>
        </authorList>
    </citation>
    <scope>NUCLEOTIDE SEQUENCE [LARGE SCALE GENOMIC DNA]</scope>
    <source>
        <strain evidence="1 2">DSM 100556</strain>
    </source>
</reference>
<dbReference type="AlphaFoldDB" id="A0A4R1QXS7"/>
<keyword evidence="2" id="KW-1185">Reference proteome</keyword>
<dbReference type="STRING" id="1469948.GCA_000732725_00531"/>
<sequence length="52" mass="6102">MRVRSKNCTAEIFGCESVQITLLSLDVINYRSYNNKQNIVLLIIYHERKEGK</sequence>
<protein>
    <submittedName>
        <fullName evidence="1">Uncharacterized protein</fullName>
    </submittedName>
</protein>
<name>A0A4R1QXS7_9FIRM</name>
<accession>A0A4R1QXS7</accession>
<evidence type="ECO:0000313" key="1">
    <source>
        <dbReference type="EMBL" id="TCL56230.1"/>
    </source>
</evidence>
<gene>
    <name evidence="1" type="ORF">EDD76_11257</name>
</gene>
<proteinExistence type="predicted"/>